<sequence>MTPQQQATLDETFGRWPVQTACIKKGCTHDDPLQCWNQAAPYPVDTLQPCLYLPKVMNLLPNLSRRQREHTCLLAKFYRMPVLLHFAEILPYHKYFHIRDPEPLVLDAYLFCLIYTVGRFIDKHAVLPRRFGFMPLYNLADSFDWKFDSLSCRDRTFHLYEDGTWEEEMDPFLNPDEYFAAKAKADAQPDRKPHRTVKLLYHNYDSPKSGRVSYRNLYYYEVLNAFTEQEEKYNSEKYIDRG</sequence>
<evidence type="ECO:0000313" key="2">
    <source>
        <dbReference type="Proteomes" id="UP001391051"/>
    </source>
</evidence>
<dbReference type="Proteomes" id="UP001391051">
    <property type="component" value="Unassembled WGS sequence"/>
</dbReference>
<protein>
    <submittedName>
        <fullName evidence="1">Uncharacterized protein</fullName>
    </submittedName>
</protein>
<gene>
    <name evidence="1" type="ORF">PG986_001163</name>
</gene>
<reference evidence="1 2" key="1">
    <citation type="submission" date="2023-01" db="EMBL/GenBank/DDBJ databases">
        <title>Analysis of 21 Apiospora genomes using comparative genomics revels a genus with tremendous synthesis potential of carbohydrate active enzymes and secondary metabolites.</title>
        <authorList>
            <person name="Sorensen T."/>
        </authorList>
    </citation>
    <scope>NUCLEOTIDE SEQUENCE [LARGE SCALE GENOMIC DNA]</scope>
    <source>
        <strain evidence="1 2">CBS 24483</strain>
    </source>
</reference>
<name>A0ABR1QX22_9PEZI</name>
<dbReference type="GeneID" id="92070447"/>
<keyword evidence="2" id="KW-1185">Reference proteome</keyword>
<dbReference type="EMBL" id="JAQQWE010000001">
    <property type="protein sequence ID" value="KAK7966886.1"/>
    <property type="molecule type" value="Genomic_DNA"/>
</dbReference>
<organism evidence="1 2">
    <name type="scientific">Apiospora aurea</name>
    <dbReference type="NCBI Taxonomy" id="335848"/>
    <lineage>
        <taxon>Eukaryota</taxon>
        <taxon>Fungi</taxon>
        <taxon>Dikarya</taxon>
        <taxon>Ascomycota</taxon>
        <taxon>Pezizomycotina</taxon>
        <taxon>Sordariomycetes</taxon>
        <taxon>Xylariomycetidae</taxon>
        <taxon>Amphisphaeriales</taxon>
        <taxon>Apiosporaceae</taxon>
        <taxon>Apiospora</taxon>
    </lineage>
</organism>
<proteinExistence type="predicted"/>
<accession>A0ABR1QX22</accession>
<comment type="caution">
    <text evidence="1">The sequence shown here is derived from an EMBL/GenBank/DDBJ whole genome shotgun (WGS) entry which is preliminary data.</text>
</comment>
<dbReference type="RefSeq" id="XP_066706278.1">
    <property type="nucleotide sequence ID" value="XM_066837385.1"/>
</dbReference>
<evidence type="ECO:0000313" key="1">
    <source>
        <dbReference type="EMBL" id="KAK7966886.1"/>
    </source>
</evidence>